<dbReference type="Gene3D" id="3.30.70.270">
    <property type="match status" value="1"/>
</dbReference>
<feature type="chain" id="PRO_5040754609" description="diguanylate cyclase" evidence="6">
    <location>
        <begin position="23"/>
        <end position="614"/>
    </location>
</feature>
<dbReference type="PANTHER" id="PTHR45138">
    <property type="entry name" value="REGULATORY COMPONENTS OF SENSORY TRANSDUCTION SYSTEM"/>
    <property type="match status" value="1"/>
</dbReference>
<dbReference type="SUPFAM" id="SSF55073">
    <property type="entry name" value="Nucleotide cyclase"/>
    <property type="match status" value="1"/>
</dbReference>
<feature type="domain" description="GGDEF" evidence="7">
    <location>
        <begin position="483"/>
        <end position="614"/>
    </location>
</feature>
<dbReference type="GO" id="GO:0005886">
    <property type="term" value="C:plasma membrane"/>
    <property type="evidence" value="ECO:0007669"/>
    <property type="project" value="TreeGrafter"/>
</dbReference>
<evidence type="ECO:0000313" key="9">
    <source>
        <dbReference type="Proteomes" id="UP001139474"/>
    </source>
</evidence>
<dbReference type="SMART" id="SM00267">
    <property type="entry name" value="GGDEF"/>
    <property type="match status" value="1"/>
</dbReference>
<keyword evidence="5" id="KW-0812">Transmembrane</keyword>
<dbReference type="Pfam" id="PF13424">
    <property type="entry name" value="TPR_12"/>
    <property type="match status" value="1"/>
</dbReference>
<dbReference type="RefSeq" id="WP_253620304.1">
    <property type="nucleotide sequence ID" value="NZ_JAMZDE010000008.1"/>
</dbReference>
<dbReference type="NCBIfam" id="TIGR00254">
    <property type="entry name" value="GGDEF"/>
    <property type="match status" value="1"/>
</dbReference>
<reference evidence="8" key="1">
    <citation type="submission" date="2022-06" db="EMBL/GenBank/DDBJ databases">
        <title>Idiomarina rhizosphaerae M1R2S28.</title>
        <authorList>
            <person name="Sun J.-Q."/>
            <person name="Li L.-F."/>
        </authorList>
    </citation>
    <scope>NUCLEOTIDE SEQUENCE</scope>
    <source>
        <strain evidence="8">M1R2S28</strain>
    </source>
</reference>
<dbReference type="GO" id="GO:0043709">
    <property type="term" value="P:cell adhesion involved in single-species biofilm formation"/>
    <property type="evidence" value="ECO:0007669"/>
    <property type="project" value="TreeGrafter"/>
</dbReference>
<dbReference type="GO" id="GO:0052621">
    <property type="term" value="F:diguanylate cyclase activity"/>
    <property type="evidence" value="ECO:0007669"/>
    <property type="project" value="UniProtKB-EC"/>
</dbReference>
<keyword evidence="8" id="KW-0548">Nucleotidyltransferase</keyword>
<comment type="cofactor">
    <cofactor evidence="1">
        <name>Mg(2+)</name>
        <dbReference type="ChEBI" id="CHEBI:18420"/>
    </cofactor>
</comment>
<evidence type="ECO:0000313" key="8">
    <source>
        <dbReference type="EMBL" id="MCP1340473.1"/>
    </source>
</evidence>
<evidence type="ECO:0000256" key="1">
    <source>
        <dbReference type="ARBA" id="ARBA00001946"/>
    </source>
</evidence>
<dbReference type="SUPFAM" id="SSF48452">
    <property type="entry name" value="TPR-like"/>
    <property type="match status" value="1"/>
</dbReference>
<dbReference type="PANTHER" id="PTHR45138:SF9">
    <property type="entry name" value="DIGUANYLATE CYCLASE DGCM-RELATED"/>
    <property type="match status" value="1"/>
</dbReference>
<dbReference type="Gene3D" id="1.25.40.10">
    <property type="entry name" value="Tetratricopeptide repeat domain"/>
    <property type="match status" value="1"/>
</dbReference>
<keyword evidence="5" id="KW-0472">Membrane</keyword>
<keyword evidence="9" id="KW-1185">Reference proteome</keyword>
<keyword evidence="6" id="KW-0732">Signal</keyword>
<dbReference type="FunFam" id="3.30.70.270:FF:000001">
    <property type="entry name" value="Diguanylate cyclase domain protein"/>
    <property type="match status" value="1"/>
</dbReference>
<dbReference type="InterPro" id="IPR000160">
    <property type="entry name" value="GGDEF_dom"/>
</dbReference>
<protein>
    <recommendedName>
        <fullName evidence="2">diguanylate cyclase</fullName>
        <ecNumber evidence="2">2.7.7.65</ecNumber>
    </recommendedName>
</protein>
<evidence type="ECO:0000256" key="5">
    <source>
        <dbReference type="SAM" id="Phobius"/>
    </source>
</evidence>
<dbReference type="InterPro" id="IPR043128">
    <property type="entry name" value="Rev_trsase/Diguanyl_cyclase"/>
</dbReference>
<dbReference type="GO" id="GO:1902201">
    <property type="term" value="P:negative regulation of bacterial-type flagellum-dependent cell motility"/>
    <property type="evidence" value="ECO:0007669"/>
    <property type="project" value="TreeGrafter"/>
</dbReference>
<keyword evidence="4" id="KW-0175">Coiled coil</keyword>
<dbReference type="CDD" id="cd01949">
    <property type="entry name" value="GGDEF"/>
    <property type="match status" value="1"/>
</dbReference>
<evidence type="ECO:0000256" key="6">
    <source>
        <dbReference type="SAM" id="SignalP"/>
    </source>
</evidence>
<evidence type="ECO:0000256" key="2">
    <source>
        <dbReference type="ARBA" id="ARBA00012528"/>
    </source>
</evidence>
<proteinExistence type="predicted"/>
<gene>
    <name evidence="8" type="ORF">NJR55_12840</name>
</gene>
<dbReference type="Pfam" id="PF00990">
    <property type="entry name" value="GGDEF"/>
    <property type="match status" value="1"/>
</dbReference>
<keyword evidence="8" id="KW-0808">Transferase</keyword>
<comment type="catalytic activity">
    <reaction evidence="3">
        <text>2 GTP = 3',3'-c-di-GMP + 2 diphosphate</text>
        <dbReference type="Rhea" id="RHEA:24898"/>
        <dbReference type="ChEBI" id="CHEBI:33019"/>
        <dbReference type="ChEBI" id="CHEBI:37565"/>
        <dbReference type="ChEBI" id="CHEBI:58805"/>
        <dbReference type="EC" id="2.7.7.65"/>
    </reaction>
</comment>
<evidence type="ECO:0000259" key="7">
    <source>
        <dbReference type="PROSITE" id="PS50887"/>
    </source>
</evidence>
<dbReference type="EMBL" id="JAMZDE010000008">
    <property type="protein sequence ID" value="MCP1340473.1"/>
    <property type="molecule type" value="Genomic_DNA"/>
</dbReference>
<dbReference type="InterPro" id="IPR050469">
    <property type="entry name" value="Diguanylate_Cyclase"/>
</dbReference>
<organism evidence="8 9">
    <name type="scientific">Idiomarina rhizosphaerae</name>
    <dbReference type="NCBI Taxonomy" id="2961572"/>
    <lineage>
        <taxon>Bacteria</taxon>
        <taxon>Pseudomonadati</taxon>
        <taxon>Pseudomonadota</taxon>
        <taxon>Gammaproteobacteria</taxon>
        <taxon>Alteromonadales</taxon>
        <taxon>Idiomarinaceae</taxon>
        <taxon>Idiomarina</taxon>
    </lineage>
</organism>
<dbReference type="PROSITE" id="PS50887">
    <property type="entry name" value="GGDEF"/>
    <property type="match status" value="1"/>
</dbReference>
<feature type="signal peptide" evidence="6">
    <location>
        <begin position="1"/>
        <end position="22"/>
    </location>
</feature>
<dbReference type="InterPro" id="IPR029787">
    <property type="entry name" value="Nucleotide_cyclase"/>
</dbReference>
<name>A0A9X2G5Z0_9GAMM</name>
<feature type="transmembrane region" description="Helical" evidence="5">
    <location>
        <begin position="418"/>
        <end position="440"/>
    </location>
</feature>
<feature type="coiled-coil region" evidence="4">
    <location>
        <begin position="385"/>
        <end position="417"/>
    </location>
</feature>
<keyword evidence="5" id="KW-1133">Transmembrane helix</keyword>
<accession>A0A9X2G5Z0</accession>
<comment type="caution">
    <text evidence="8">The sequence shown here is derived from an EMBL/GenBank/DDBJ whole genome shotgun (WGS) entry which is preliminary data.</text>
</comment>
<dbReference type="AlphaFoldDB" id="A0A9X2G5Z0"/>
<sequence>MFLKIQSLLFITLLAVTSLVSAQEWQQQRVDASSNPDAWIKKTSELIEKYDDQRQFEELAMAYALQVEAYRYSGHESKVHAAIDEGLRFAELADSKIAKTLLRINQTWYFLQRGQLRQANTSIIYAIENAKASGNKDLQIEADILHAQVMQNTGDIARALQTLEQLNRNAYTAHPRLQVEFHALIGSIYLDVGANDIGLEHIQDALDISREHLGQWDVSVLEYNLATGYQAAGNDEKARQHFETALEISKAINDDLGVAYALFQMASIDIENESYQQGLERLNRAMPQFKSAGAHPMEAQSRLAMVSAYLGTNELENALAELEDASSVINTLADDQLYQTLNERWSEYYQSRENYKAALEHYKTSVSYMQKVREQTQDKQVQEIMVRLEIKEQETTNELLKKENQLQQLELQEQQTSYYLLVWIIISGLLVVIIVSAFLYQQWRARKNFAELALKDDLTNAPNRRAIVRICKKGLEQAREQQRQLALAVVDFDYFKAINDQFGHDVGDRVLQRFAEVAKLSLRDQDNFGRLGGEEWLLVFFDVSKEDAKNIFERITQEMNSKPISGLPEDYRITFSMGFTNAHPEDSFDSLYKRADDVLFEAKDKGRERLIITD</sequence>
<dbReference type="InterPro" id="IPR011990">
    <property type="entry name" value="TPR-like_helical_dom_sf"/>
</dbReference>
<evidence type="ECO:0000256" key="3">
    <source>
        <dbReference type="ARBA" id="ARBA00034247"/>
    </source>
</evidence>
<dbReference type="EC" id="2.7.7.65" evidence="2"/>
<evidence type="ECO:0000256" key="4">
    <source>
        <dbReference type="SAM" id="Coils"/>
    </source>
</evidence>
<dbReference type="Proteomes" id="UP001139474">
    <property type="component" value="Unassembled WGS sequence"/>
</dbReference>